<proteinExistence type="predicted"/>
<feature type="transmembrane region" description="Helical" evidence="1">
    <location>
        <begin position="6"/>
        <end position="29"/>
    </location>
</feature>
<feature type="transmembrane region" description="Helical" evidence="1">
    <location>
        <begin position="41"/>
        <end position="68"/>
    </location>
</feature>
<accession>A0ABN1JTN0</accession>
<sequence length="169" mass="17890">MKNLKTLTYAAALTALAIVIPLAFGFLKIQAGPFSATLASHVPLFIAMFLGPVPAAMVGLGSAMGFLVTAPMVIAFRAFMHTFVGLVGGYFIKKGVSFKKVVLITAPIHGILEAIAVIPFGFTLYKILMVVGIGTILHHLVDGVIAFSFVKILSKNLKINLESMPSASK</sequence>
<feature type="transmembrane region" description="Helical" evidence="1">
    <location>
        <begin position="127"/>
        <end position="150"/>
    </location>
</feature>
<keyword evidence="3" id="KW-1185">Reference proteome</keyword>
<dbReference type="Proteomes" id="UP001501510">
    <property type="component" value="Unassembled WGS sequence"/>
</dbReference>
<organism evidence="2 3">
    <name type="scientific">Clostridium oceanicum</name>
    <dbReference type="NCBI Taxonomy" id="1543"/>
    <lineage>
        <taxon>Bacteria</taxon>
        <taxon>Bacillati</taxon>
        <taxon>Bacillota</taxon>
        <taxon>Clostridia</taxon>
        <taxon>Eubacteriales</taxon>
        <taxon>Clostridiaceae</taxon>
        <taxon>Clostridium</taxon>
    </lineage>
</organism>
<evidence type="ECO:0000313" key="3">
    <source>
        <dbReference type="Proteomes" id="UP001501510"/>
    </source>
</evidence>
<name>A0ABN1JTN0_9CLOT</name>
<keyword evidence="1" id="KW-1133">Transmembrane helix</keyword>
<keyword evidence="1" id="KW-0472">Membrane</keyword>
<dbReference type="RefSeq" id="WP_343763470.1">
    <property type="nucleotide sequence ID" value="NZ_BAAACG010000019.1"/>
</dbReference>
<dbReference type="EMBL" id="BAAACG010000019">
    <property type="protein sequence ID" value="GAA0746104.1"/>
    <property type="molecule type" value="Genomic_DNA"/>
</dbReference>
<comment type="caution">
    <text evidence="2">The sequence shown here is derived from an EMBL/GenBank/DDBJ whole genome shotgun (WGS) entry which is preliminary data.</text>
</comment>
<evidence type="ECO:0000256" key="1">
    <source>
        <dbReference type="SAM" id="Phobius"/>
    </source>
</evidence>
<feature type="transmembrane region" description="Helical" evidence="1">
    <location>
        <begin position="101"/>
        <end position="121"/>
    </location>
</feature>
<gene>
    <name evidence="2" type="ORF">GCM10008906_33290</name>
</gene>
<evidence type="ECO:0000313" key="2">
    <source>
        <dbReference type="EMBL" id="GAA0746104.1"/>
    </source>
</evidence>
<protein>
    <submittedName>
        <fullName evidence="2">Membrane protein</fullName>
    </submittedName>
</protein>
<reference evidence="2 3" key="1">
    <citation type="journal article" date="2019" name="Int. J. Syst. Evol. Microbiol.">
        <title>The Global Catalogue of Microorganisms (GCM) 10K type strain sequencing project: providing services to taxonomists for standard genome sequencing and annotation.</title>
        <authorList>
            <consortium name="The Broad Institute Genomics Platform"/>
            <consortium name="The Broad Institute Genome Sequencing Center for Infectious Disease"/>
            <person name="Wu L."/>
            <person name="Ma J."/>
        </authorList>
    </citation>
    <scope>NUCLEOTIDE SEQUENCE [LARGE SCALE GENOMIC DNA]</scope>
    <source>
        <strain evidence="2 3">JCM 1407</strain>
    </source>
</reference>
<feature type="transmembrane region" description="Helical" evidence="1">
    <location>
        <begin position="74"/>
        <end position="92"/>
    </location>
</feature>
<keyword evidence="1" id="KW-0812">Transmembrane</keyword>
<dbReference type="Gene3D" id="1.10.1760.20">
    <property type="match status" value="1"/>
</dbReference>